<organism evidence="1 2">
    <name type="scientific">Elysia crispata</name>
    <name type="common">lettuce slug</name>
    <dbReference type="NCBI Taxonomy" id="231223"/>
    <lineage>
        <taxon>Eukaryota</taxon>
        <taxon>Metazoa</taxon>
        <taxon>Spiralia</taxon>
        <taxon>Lophotrochozoa</taxon>
        <taxon>Mollusca</taxon>
        <taxon>Gastropoda</taxon>
        <taxon>Heterobranchia</taxon>
        <taxon>Euthyneura</taxon>
        <taxon>Panpulmonata</taxon>
        <taxon>Sacoglossa</taxon>
        <taxon>Placobranchoidea</taxon>
        <taxon>Plakobranchidae</taxon>
        <taxon>Elysia</taxon>
    </lineage>
</organism>
<dbReference type="EMBL" id="JAWDGP010003665">
    <property type="protein sequence ID" value="KAK3771980.1"/>
    <property type="molecule type" value="Genomic_DNA"/>
</dbReference>
<gene>
    <name evidence="1" type="ORF">RRG08_011893</name>
</gene>
<reference evidence="1" key="1">
    <citation type="journal article" date="2023" name="G3 (Bethesda)">
        <title>A reference genome for the long-term kleptoplast-retaining sea slug Elysia crispata morphotype clarki.</title>
        <authorList>
            <person name="Eastman K.E."/>
            <person name="Pendleton A.L."/>
            <person name="Shaikh M.A."/>
            <person name="Suttiyut T."/>
            <person name="Ogas R."/>
            <person name="Tomko P."/>
            <person name="Gavelis G."/>
            <person name="Widhalm J.R."/>
            <person name="Wisecaver J.H."/>
        </authorList>
    </citation>
    <scope>NUCLEOTIDE SEQUENCE</scope>
    <source>
        <strain evidence="1">ECLA1</strain>
    </source>
</reference>
<dbReference type="AlphaFoldDB" id="A0AAE0ZME1"/>
<dbReference type="Proteomes" id="UP001283361">
    <property type="component" value="Unassembled WGS sequence"/>
</dbReference>
<proteinExistence type="predicted"/>
<sequence length="133" mass="14947">MSPLLDLWILKPCISGDDDDDDDDGDDHDHEVAVEMKELPPTLHPGFNPGYTRAVDSYSAILAAKDGLRMTVFQELNAVKIVEVASRPSLMFVDREILVAAAKTVTVLRHAGLHKFAHRHTLSSVRDERWCRR</sequence>
<keyword evidence="2" id="KW-1185">Reference proteome</keyword>
<accession>A0AAE0ZME1</accession>
<evidence type="ECO:0000313" key="2">
    <source>
        <dbReference type="Proteomes" id="UP001283361"/>
    </source>
</evidence>
<comment type="caution">
    <text evidence="1">The sequence shown here is derived from an EMBL/GenBank/DDBJ whole genome shotgun (WGS) entry which is preliminary data.</text>
</comment>
<evidence type="ECO:0000313" key="1">
    <source>
        <dbReference type="EMBL" id="KAK3771980.1"/>
    </source>
</evidence>
<protein>
    <submittedName>
        <fullName evidence="1">Uncharacterized protein</fullName>
    </submittedName>
</protein>
<name>A0AAE0ZME1_9GAST</name>